<feature type="domain" description="2-oxoacid dehydrogenase acyltransferase catalytic" evidence="4">
    <location>
        <begin position="48"/>
        <end position="269"/>
    </location>
</feature>
<comment type="caution">
    <text evidence="5">The sequence shown here is derived from an EMBL/GenBank/DDBJ whole genome shotgun (WGS) entry which is preliminary data.</text>
</comment>
<reference evidence="5" key="1">
    <citation type="journal article" date="2020" name="mSystems">
        <title>Genome- and Community-Level Interaction Insights into Carbon Utilization and Element Cycling Functions of Hydrothermarchaeota in Hydrothermal Sediment.</title>
        <authorList>
            <person name="Zhou Z."/>
            <person name="Liu Y."/>
            <person name="Xu W."/>
            <person name="Pan J."/>
            <person name="Luo Z.H."/>
            <person name="Li M."/>
        </authorList>
    </citation>
    <scope>NUCLEOTIDE SEQUENCE [LARGE SCALE GENOMIC DNA]</scope>
    <source>
        <strain evidence="5">SpSt-1259</strain>
    </source>
</reference>
<sequence length="276" mass="30942">MGEVGSEELKFILEQYDVQEEEVKAKYGKFDRESLEKFIAETFLPKVKEKKKFIGLRKTIAQNLYKSYSQAVHVTLNMEVSMEELLGLREKLKGERKEAPSITMMIGKCVASALKDFPTFNATFDGSEITIYEDVNLAFAVDSPLGLFTPVVRKVDKRDIFELNSEFEAVAERARKGMLKEKDIVGGTFTITNLGMLGVSTFNPIINPPQVAILGVNATFEKPVKGEGGGIAWKKFSFLSLTFDHRINDGAPAARFLGRIKHYIENPAEVKWSGEK</sequence>
<evidence type="ECO:0000259" key="4">
    <source>
        <dbReference type="Pfam" id="PF00198"/>
    </source>
</evidence>
<dbReference type="InterPro" id="IPR050743">
    <property type="entry name" value="2-oxoacid_DH_E2_comp"/>
</dbReference>
<evidence type="ECO:0000256" key="1">
    <source>
        <dbReference type="ARBA" id="ARBA00001938"/>
    </source>
</evidence>
<dbReference type="Proteomes" id="UP000885664">
    <property type="component" value="Unassembled WGS sequence"/>
</dbReference>
<comment type="cofactor">
    <cofactor evidence="1">
        <name>(R)-lipoate</name>
        <dbReference type="ChEBI" id="CHEBI:83088"/>
    </cofactor>
</comment>
<dbReference type="InterPro" id="IPR001078">
    <property type="entry name" value="2-oxoacid_DH_actylTfrase"/>
</dbReference>
<dbReference type="InterPro" id="IPR023213">
    <property type="entry name" value="CAT-like_dom_sf"/>
</dbReference>
<keyword evidence="3" id="KW-0012">Acyltransferase</keyword>
<name>A0A7C2YYM7_9CREN</name>
<keyword evidence="2" id="KW-0808">Transferase</keyword>
<dbReference type="AlphaFoldDB" id="A0A7C2YYM7"/>
<dbReference type="EMBL" id="DSFE01000009">
    <property type="protein sequence ID" value="HEU97300.1"/>
    <property type="molecule type" value="Genomic_DNA"/>
</dbReference>
<evidence type="ECO:0000256" key="3">
    <source>
        <dbReference type="ARBA" id="ARBA00023315"/>
    </source>
</evidence>
<dbReference type="SUPFAM" id="SSF52777">
    <property type="entry name" value="CoA-dependent acyltransferases"/>
    <property type="match status" value="1"/>
</dbReference>
<dbReference type="PANTHER" id="PTHR43178">
    <property type="entry name" value="DIHYDROLIPOAMIDE ACETYLTRANSFERASE COMPONENT OF PYRUVATE DEHYDROGENASE COMPLEX"/>
    <property type="match status" value="1"/>
</dbReference>
<dbReference type="GO" id="GO:0031405">
    <property type="term" value="F:lipoic acid binding"/>
    <property type="evidence" value="ECO:0007669"/>
    <property type="project" value="TreeGrafter"/>
</dbReference>
<accession>A0A7C2YYM7</accession>
<evidence type="ECO:0000313" key="5">
    <source>
        <dbReference type="EMBL" id="HEU97300.1"/>
    </source>
</evidence>
<protein>
    <submittedName>
        <fullName evidence="5">2-oxo acid dehydrogenase subunit E2</fullName>
    </submittedName>
</protein>
<organism evidence="5">
    <name type="scientific">Fervidicoccus fontis</name>
    <dbReference type="NCBI Taxonomy" id="683846"/>
    <lineage>
        <taxon>Archaea</taxon>
        <taxon>Thermoproteota</taxon>
        <taxon>Thermoprotei</taxon>
        <taxon>Fervidicoccales</taxon>
        <taxon>Fervidicoccaceae</taxon>
        <taxon>Fervidicoccus</taxon>
    </lineage>
</organism>
<proteinExistence type="predicted"/>
<dbReference type="GO" id="GO:0016407">
    <property type="term" value="F:acetyltransferase activity"/>
    <property type="evidence" value="ECO:0007669"/>
    <property type="project" value="TreeGrafter"/>
</dbReference>
<dbReference type="PANTHER" id="PTHR43178:SF5">
    <property type="entry name" value="LIPOAMIDE ACYLTRANSFERASE COMPONENT OF BRANCHED-CHAIN ALPHA-KETO ACID DEHYDROGENASE COMPLEX, MITOCHONDRIAL"/>
    <property type="match status" value="1"/>
</dbReference>
<dbReference type="GO" id="GO:0005737">
    <property type="term" value="C:cytoplasm"/>
    <property type="evidence" value="ECO:0007669"/>
    <property type="project" value="TreeGrafter"/>
</dbReference>
<evidence type="ECO:0000256" key="2">
    <source>
        <dbReference type="ARBA" id="ARBA00022679"/>
    </source>
</evidence>
<gene>
    <name evidence="5" type="ORF">ENO36_00390</name>
</gene>
<dbReference type="Pfam" id="PF00198">
    <property type="entry name" value="2-oxoacid_dh"/>
    <property type="match status" value="1"/>
</dbReference>
<dbReference type="Gene3D" id="3.30.559.10">
    <property type="entry name" value="Chloramphenicol acetyltransferase-like domain"/>
    <property type="match status" value="1"/>
</dbReference>